<proteinExistence type="predicted"/>
<organism evidence="1 2">
    <name type="scientific">Rhizobium giardinii</name>
    <dbReference type="NCBI Taxonomy" id="56731"/>
    <lineage>
        <taxon>Bacteria</taxon>
        <taxon>Pseudomonadati</taxon>
        <taxon>Pseudomonadota</taxon>
        <taxon>Alphaproteobacteria</taxon>
        <taxon>Hyphomicrobiales</taxon>
        <taxon>Rhizobiaceae</taxon>
        <taxon>Rhizobium/Agrobacterium group</taxon>
        <taxon>Rhizobium</taxon>
    </lineage>
</organism>
<evidence type="ECO:0000313" key="2">
    <source>
        <dbReference type="Proteomes" id="UP000585507"/>
    </source>
</evidence>
<dbReference type="AlphaFoldDB" id="A0A7W8X9P4"/>
<name>A0A7W8X9P4_9HYPH</name>
<comment type="caution">
    <text evidence="1">The sequence shown here is derived from an EMBL/GenBank/DDBJ whole genome shotgun (WGS) entry which is preliminary data.</text>
</comment>
<sequence>MSIRNPGALAAALEQDGHNVKAVIENALPSARLMR</sequence>
<dbReference type="Proteomes" id="UP000585507">
    <property type="component" value="Unassembled WGS sequence"/>
</dbReference>
<reference evidence="1 2" key="1">
    <citation type="submission" date="2020-08" db="EMBL/GenBank/DDBJ databases">
        <title>Genomic Encyclopedia of Type Strains, Phase IV (KMG-V): Genome sequencing to study the core and pangenomes of soil and plant-associated prokaryotes.</title>
        <authorList>
            <person name="Whitman W."/>
        </authorList>
    </citation>
    <scope>NUCLEOTIDE SEQUENCE [LARGE SCALE GENOMIC DNA]</scope>
    <source>
        <strain evidence="1 2">SEMIA 4084</strain>
    </source>
</reference>
<protein>
    <submittedName>
        <fullName evidence="1">Uncharacterized protein</fullName>
    </submittedName>
</protein>
<accession>A0A7W8X9P4</accession>
<evidence type="ECO:0000313" key="1">
    <source>
        <dbReference type="EMBL" id="MBB5535818.1"/>
    </source>
</evidence>
<keyword evidence="2" id="KW-1185">Reference proteome</keyword>
<gene>
    <name evidence="1" type="ORF">GGD55_002522</name>
</gene>
<dbReference type="EMBL" id="JACHBK010000005">
    <property type="protein sequence ID" value="MBB5535818.1"/>
    <property type="molecule type" value="Genomic_DNA"/>
</dbReference>